<name>A0ABR8RJX6_9GAMM</name>
<feature type="domain" description="HPt" evidence="3">
    <location>
        <begin position="31"/>
        <end position="127"/>
    </location>
</feature>
<protein>
    <submittedName>
        <fullName evidence="4">Hpt domain-containing protein</fullName>
    </submittedName>
</protein>
<gene>
    <name evidence="4" type="ORF">H9653_08715</name>
</gene>
<dbReference type="InterPro" id="IPR008207">
    <property type="entry name" value="Sig_transdc_His_kin_Hpt_dom"/>
</dbReference>
<keyword evidence="1" id="KW-0902">Two-component regulatory system</keyword>
<dbReference type="Gene3D" id="1.20.120.160">
    <property type="entry name" value="HPT domain"/>
    <property type="match status" value="1"/>
</dbReference>
<comment type="caution">
    <text evidence="4">The sequence shown here is derived from an EMBL/GenBank/DDBJ whole genome shotgun (WGS) entry which is preliminary data.</text>
</comment>
<dbReference type="Pfam" id="PF01627">
    <property type="entry name" value="Hpt"/>
    <property type="match status" value="1"/>
</dbReference>
<dbReference type="SMART" id="SM00073">
    <property type="entry name" value="HPT"/>
    <property type="match status" value="1"/>
</dbReference>
<feature type="modified residue" description="Phosphohistidine" evidence="2">
    <location>
        <position position="70"/>
    </location>
</feature>
<sequence length="127" mass="14480">MIMTEHPNNTNTQNDDEIINDEQFDDMRELLEEDFVDLIQVFFTDSHERIVKLRRAQQEKDNANGYELAHALKGASANLGATQLTRLSSQLQEACRERLIGDQAGLVEDVAVALQRVEQEIKQRLGL</sequence>
<proteinExistence type="predicted"/>
<dbReference type="EMBL" id="JACSQR010000023">
    <property type="protein sequence ID" value="MBD7948098.1"/>
    <property type="molecule type" value="Genomic_DNA"/>
</dbReference>
<evidence type="ECO:0000256" key="1">
    <source>
        <dbReference type="ARBA" id="ARBA00023012"/>
    </source>
</evidence>
<evidence type="ECO:0000256" key="2">
    <source>
        <dbReference type="PROSITE-ProRule" id="PRU00110"/>
    </source>
</evidence>
<dbReference type="PROSITE" id="PS50894">
    <property type="entry name" value="HPT"/>
    <property type="match status" value="1"/>
</dbReference>
<evidence type="ECO:0000313" key="5">
    <source>
        <dbReference type="Proteomes" id="UP000606724"/>
    </source>
</evidence>
<dbReference type="InterPro" id="IPR036641">
    <property type="entry name" value="HPT_dom_sf"/>
</dbReference>
<keyword evidence="5" id="KW-1185">Reference proteome</keyword>
<evidence type="ECO:0000313" key="4">
    <source>
        <dbReference type="EMBL" id="MBD7948098.1"/>
    </source>
</evidence>
<evidence type="ECO:0000259" key="3">
    <source>
        <dbReference type="PROSITE" id="PS50894"/>
    </source>
</evidence>
<dbReference type="CDD" id="cd00088">
    <property type="entry name" value="HPT"/>
    <property type="match status" value="1"/>
</dbReference>
<reference evidence="4 5" key="1">
    <citation type="submission" date="2020-08" db="EMBL/GenBank/DDBJ databases">
        <title>A Genomic Blueprint of the Chicken Gut Microbiome.</title>
        <authorList>
            <person name="Gilroy R."/>
            <person name="Ravi A."/>
            <person name="Getino M."/>
            <person name="Pursley I."/>
            <person name="Horton D.L."/>
            <person name="Alikhan N.-F."/>
            <person name="Baker D."/>
            <person name="Gharbi K."/>
            <person name="Hall N."/>
            <person name="Watson M."/>
            <person name="Adriaenssens E.M."/>
            <person name="Foster-Nyarko E."/>
            <person name="Jarju S."/>
            <person name="Secka A."/>
            <person name="Antonio M."/>
            <person name="Oren A."/>
            <person name="Chaudhuri R."/>
            <person name="La Ragione R.M."/>
            <person name="Hildebrand F."/>
            <person name="Pallen M.J."/>
        </authorList>
    </citation>
    <scope>NUCLEOTIDE SEQUENCE [LARGE SCALE GENOMIC DNA]</scope>
    <source>
        <strain evidence="4 5">Sa4CVA2</strain>
    </source>
</reference>
<dbReference type="SUPFAM" id="SSF47226">
    <property type="entry name" value="Histidine-containing phosphotransfer domain, HPT domain"/>
    <property type="match status" value="1"/>
</dbReference>
<accession>A0ABR8RJX6</accession>
<keyword evidence="2" id="KW-0597">Phosphoprotein</keyword>
<dbReference type="Proteomes" id="UP000606724">
    <property type="component" value="Unassembled WGS sequence"/>
</dbReference>
<organism evidence="4 5">
    <name type="scientific">Psychrobacter communis</name>
    <dbReference type="NCBI Taxonomy" id="2762238"/>
    <lineage>
        <taxon>Bacteria</taxon>
        <taxon>Pseudomonadati</taxon>
        <taxon>Pseudomonadota</taxon>
        <taxon>Gammaproteobacteria</taxon>
        <taxon>Moraxellales</taxon>
        <taxon>Moraxellaceae</taxon>
        <taxon>Psychrobacter</taxon>
    </lineage>
</organism>